<dbReference type="EMBL" id="CAJNRE010000147">
    <property type="protein sequence ID" value="CAF1922289.1"/>
    <property type="molecule type" value="Genomic_DNA"/>
</dbReference>
<dbReference type="InterPro" id="IPR036420">
    <property type="entry name" value="BRCT_dom_sf"/>
</dbReference>
<evidence type="ECO:0000256" key="3">
    <source>
        <dbReference type="ARBA" id="ARBA00022763"/>
    </source>
</evidence>
<dbReference type="GO" id="GO:0031436">
    <property type="term" value="C:BRCA1-BARD1 complex"/>
    <property type="evidence" value="ECO:0007669"/>
    <property type="project" value="TreeGrafter"/>
</dbReference>
<feature type="compositionally biased region" description="Polar residues" evidence="9">
    <location>
        <begin position="352"/>
        <end position="363"/>
    </location>
</feature>
<dbReference type="PROSITE" id="PS00027">
    <property type="entry name" value="HOMEOBOX_1"/>
    <property type="match status" value="1"/>
</dbReference>
<evidence type="ECO:0000259" key="10">
    <source>
        <dbReference type="PROSITE" id="PS50071"/>
    </source>
</evidence>
<dbReference type="GO" id="GO:0003677">
    <property type="term" value="F:DNA binding"/>
    <property type="evidence" value="ECO:0007669"/>
    <property type="project" value="UniProtKB-UniRule"/>
</dbReference>
<feature type="region of interest" description="Disordered" evidence="9">
    <location>
        <begin position="352"/>
        <end position="410"/>
    </location>
</feature>
<evidence type="ECO:0000259" key="11">
    <source>
        <dbReference type="PROSITE" id="PS50172"/>
    </source>
</evidence>
<evidence type="ECO:0000256" key="7">
    <source>
        <dbReference type="ARBA" id="ARBA00023242"/>
    </source>
</evidence>
<keyword evidence="3" id="KW-0227">DNA damage</keyword>
<dbReference type="PROSITE" id="PS50071">
    <property type="entry name" value="HOMEOBOX_2"/>
    <property type="match status" value="1"/>
</dbReference>
<dbReference type="CDD" id="cd00086">
    <property type="entry name" value="homeodomain"/>
    <property type="match status" value="1"/>
</dbReference>
<keyword evidence="2" id="KW-0677">Repeat</keyword>
<dbReference type="GO" id="GO:0045944">
    <property type="term" value="P:positive regulation of transcription by RNA polymerase II"/>
    <property type="evidence" value="ECO:0007669"/>
    <property type="project" value="TreeGrafter"/>
</dbReference>
<dbReference type="InterPro" id="IPR009057">
    <property type="entry name" value="Homeodomain-like_sf"/>
</dbReference>
<dbReference type="Gene3D" id="3.40.50.10190">
    <property type="entry name" value="BRCT domain"/>
    <property type="match status" value="2"/>
</dbReference>
<gene>
    <name evidence="12" type="ORF">MBJ925_LOCUS2303</name>
</gene>
<feature type="region of interest" description="Disordered" evidence="9">
    <location>
        <begin position="422"/>
        <end position="446"/>
    </location>
</feature>
<name>A0A816KPA0_9BILA</name>
<evidence type="ECO:0000313" key="13">
    <source>
        <dbReference type="Proteomes" id="UP000663824"/>
    </source>
</evidence>
<protein>
    <submittedName>
        <fullName evidence="12">Uncharacterized protein</fullName>
    </submittedName>
</protein>
<dbReference type="SMART" id="SM00389">
    <property type="entry name" value="HOX"/>
    <property type="match status" value="1"/>
</dbReference>
<proteinExistence type="predicted"/>
<keyword evidence="6" id="KW-0234">DNA repair</keyword>
<evidence type="ECO:0000313" key="12">
    <source>
        <dbReference type="EMBL" id="CAF1922289.1"/>
    </source>
</evidence>
<dbReference type="InterPro" id="IPR031099">
    <property type="entry name" value="BRCA1-associated"/>
</dbReference>
<feature type="region of interest" description="Disordered" evidence="9">
    <location>
        <begin position="21"/>
        <end position="88"/>
    </location>
</feature>
<dbReference type="Pfam" id="PF05920">
    <property type="entry name" value="Homeobox_KN"/>
    <property type="match status" value="1"/>
</dbReference>
<feature type="region of interest" description="Disordered" evidence="9">
    <location>
        <begin position="131"/>
        <end position="151"/>
    </location>
</feature>
<dbReference type="InterPro" id="IPR008422">
    <property type="entry name" value="KN_HD"/>
</dbReference>
<feature type="domain" description="Homeobox" evidence="10">
    <location>
        <begin position="485"/>
        <end position="531"/>
    </location>
</feature>
<feature type="DNA-binding region" description="Homeobox" evidence="8">
    <location>
        <begin position="487"/>
        <end position="532"/>
    </location>
</feature>
<keyword evidence="5 8" id="KW-0371">Homeobox</keyword>
<feature type="compositionally biased region" description="Polar residues" evidence="9">
    <location>
        <begin position="135"/>
        <end position="146"/>
    </location>
</feature>
<dbReference type="GO" id="GO:0000981">
    <property type="term" value="F:DNA-binding transcription factor activity, RNA polymerase II-specific"/>
    <property type="evidence" value="ECO:0007669"/>
    <property type="project" value="InterPro"/>
</dbReference>
<evidence type="ECO:0000256" key="5">
    <source>
        <dbReference type="ARBA" id="ARBA00023155"/>
    </source>
</evidence>
<dbReference type="Proteomes" id="UP000663824">
    <property type="component" value="Unassembled WGS sequence"/>
</dbReference>
<dbReference type="Gene3D" id="1.10.10.60">
    <property type="entry name" value="Homeodomain-like"/>
    <property type="match status" value="1"/>
</dbReference>
<feature type="compositionally biased region" description="Low complexity" evidence="9">
    <location>
        <begin position="26"/>
        <end position="46"/>
    </location>
</feature>
<feature type="compositionally biased region" description="Polar residues" evidence="9">
    <location>
        <begin position="399"/>
        <end position="410"/>
    </location>
</feature>
<accession>A0A816KPA0</accession>
<dbReference type="PANTHER" id="PTHR13763">
    <property type="entry name" value="BREAST CANCER TYPE 1 SUSCEPTIBILITY PROTEIN BRCA1"/>
    <property type="match status" value="1"/>
</dbReference>
<comment type="caution">
    <text evidence="12">The sequence shown here is derived from an EMBL/GenBank/DDBJ whole genome shotgun (WGS) entry which is preliminary data.</text>
</comment>
<dbReference type="AlphaFoldDB" id="A0A816KPA0"/>
<keyword evidence="7 8" id="KW-0539">Nucleus</keyword>
<dbReference type="InterPro" id="IPR001357">
    <property type="entry name" value="BRCT_dom"/>
</dbReference>
<dbReference type="GO" id="GO:0070531">
    <property type="term" value="C:BRCA1-A complex"/>
    <property type="evidence" value="ECO:0007669"/>
    <property type="project" value="TreeGrafter"/>
</dbReference>
<dbReference type="SUPFAM" id="SSF52113">
    <property type="entry name" value="BRCT domain"/>
    <property type="match status" value="2"/>
</dbReference>
<feature type="compositionally biased region" description="Basic and acidic residues" evidence="9">
    <location>
        <begin position="364"/>
        <end position="397"/>
    </location>
</feature>
<evidence type="ECO:0000256" key="9">
    <source>
        <dbReference type="SAM" id="MobiDB-lite"/>
    </source>
</evidence>
<reference evidence="12" key="1">
    <citation type="submission" date="2021-02" db="EMBL/GenBank/DDBJ databases">
        <authorList>
            <person name="Nowell W R."/>
        </authorList>
    </citation>
    <scope>NUCLEOTIDE SEQUENCE</scope>
</reference>
<keyword evidence="4 8" id="KW-0238">DNA-binding</keyword>
<dbReference type="GO" id="GO:0000724">
    <property type="term" value="P:double-strand break repair via homologous recombination"/>
    <property type="evidence" value="ECO:0007669"/>
    <property type="project" value="TreeGrafter"/>
</dbReference>
<dbReference type="PANTHER" id="PTHR13763:SF0">
    <property type="entry name" value="BREAST CANCER TYPE 1 SUSCEPTIBILITY PROTEIN"/>
    <property type="match status" value="1"/>
</dbReference>
<evidence type="ECO:0000256" key="4">
    <source>
        <dbReference type="ARBA" id="ARBA00023125"/>
    </source>
</evidence>
<feature type="domain" description="BRCT" evidence="11">
    <location>
        <begin position="766"/>
        <end position="867"/>
    </location>
</feature>
<evidence type="ECO:0000256" key="8">
    <source>
        <dbReference type="PROSITE-ProRule" id="PRU00108"/>
    </source>
</evidence>
<organism evidence="12 13">
    <name type="scientific">Rotaria magnacalcarata</name>
    <dbReference type="NCBI Taxonomy" id="392030"/>
    <lineage>
        <taxon>Eukaryota</taxon>
        <taxon>Metazoa</taxon>
        <taxon>Spiralia</taxon>
        <taxon>Gnathifera</taxon>
        <taxon>Rotifera</taxon>
        <taxon>Eurotatoria</taxon>
        <taxon>Bdelloidea</taxon>
        <taxon>Philodinida</taxon>
        <taxon>Philodinidae</taxon>
        <taxon>Rotaria</taxon>
    </lineage>
</organism>
<feature type="compositionally biased region" description="Polar residues" evidence="9">
    <location>
        <begin position="206"/>
        <end position="218"/>
    </location>
</feature>
<dbReference type="SUPFAM" id="SSF46689">
    <property type="entry name" value="Homeodomain-like"/>
    <property type="match status" value="1"/>
</dbReference>
<feature type="domain" description="BRCT" evidence="11">
    <location>
        <begin position="678"/>
        <end position="740"/>
    </location>
</feature>
<sequence length="869" mass="98888">MDPEVDDDDLRSLSDRILPVTSASFTNNTSSRNNNNNNNNNNNYNSHHSRTRLSKPQKSISHDNQLYPEGTSLPMRANTGDIMQMSDGTRKKYNGSSWRRMCSKLNCSYYTQSQGLCKPHLAALKKRKISKNDSELSVTHPVSSEQEQPKKGDIIVLPNGIRKKYDGRQYRRVCSKSNCTLVTPGSLEYQNGLCPQHYQELRGKANSPSVSYPESEQQILPEPPSSLVQSINSSPSRKRRRLKSPSSGGNHSQLFMYDGMNKNSIPKPNRRLSIAVIPATVDINHPNKGDIIEMENGSRKKFDGVVWRTICSIPECLIAAQRNELCRKHFIKLNGKPNTAPTMAMNIMSSTSMSIPRVDSTSSTDDKIEFDDSQKKDTISNLKEESIDYDDNQHDETNIDNTSQSYSASDTISNLKEESIDYDDNQHDETNIDNTSQSYSASDNETNIKNEQSLSNDEDNLGVQIDHTLINALSASREKFPTTYLKKWLREHRSHPYPSNQEKSDLAKQSSITYDQVTTWFNNARAILRRRQAKLQTTFDTTNADDNEEEHIAYDNKKRSESLRGPRTLPLFNGICCRSIGVQCSPSTVDQTTITSTKVSVMTDDELTSDRTIRILTPSSRVLTTNYLKRNGSHEFLLNGIKIEDENDGDKQIIVTSTCLDDDQMGRLKDFCSKFQIELSNVVDERSTHLVTDEEDETLVCPLSKKVIQAVARHMYIVTYRWIDACLKANRILNEKSFEIQGDLTLSSDHNGMQRSRQSILPDNLPKNLLLENFSIMLKCNGCQEMMNNDELIELVQLSGAKHTTDSHFARIQTGITRIVLCEKEYLINRREMYEKCIHAGIHFLTPEWFLESLVQYRIQPFQEYQITP</sequence>
<dbReference type="Pfam" id="PF00533">
    <property type="entry name" value="BRCT"/>
    <property type="match status" value="2"/>
</dbReference>
<evidence type="ECO:0000256" key="2">
    <source>
        <dbReference type="ARBA" id="ARBA00022737"/>
    </source>
</evidence>
<dbReference type="PROSITE" id="PS50172">
    <property type="entry name" value="BRCT"/>
    <property type="match status" value="2"/>
</dbReference>
<feature type="compositionally biased region" description="Polar residues" evidence="9">
    <location>
        <begin position="432"/>
        <end position="446"/>
    </location>
</feature>
<dbReference type="InterPro" id="IPR001356">
    <property type="entry name" value="HD"/>
</dbReference>
<comment type="subcellular location">
    <subcellularLocation>
        <location evidence="1 8">Nucleus</location>
    </subcellularLocation>
</comment>
<evidence type="ECO:0000256" key="6">
    <source>
        <dbReference type="ARBA" id="ARBA00023204"/>
    </source>
</evidence>
<dbReference type="GO" id="GO:0004842">
    <property type="term" value="F:ubiquitin-protein transferase activity"/>
    <property type="evidence" value="ECO:0007669"/>
    <property type="project" value="TreeGrafter"/>
</dbReference>
<dbReference type="InterPro" id="IPR017970">
    <property type="entry name" value="Homeobox_CS"/>
</dbReference>
<feature type="region of interest" description="Disordered" evidence="9">
    <location>
        <begin position="204"/>
        <end position="257"/>
    </location>
</feature>
<evidence type="ECO:0000256" key="1">
    <source>
        <dbReference type="ARBA" id="ARBA00004123"/>
    </source>
</evidence>